<evidence type="ECO:0000313" key="2">
    <source>
        <dbReference type="Proteomes" id="UP000805841"/>
    </source>
</evidence>
<reference evidence="1 2" key="1">
    <citation type="journal article" date="2020" name="Insects">
        <title>Bacteria Belonging to Pseudomonas typographi sp. nov. from the Bark Beetle Ips typographus Have Genomic Potential to Aid in the Host Ecology.</title>
        <authorList>
            <person name="Peral-Aranega E."/>
            <person name="Saati-Santamaria Z."/>
            <person name="Kolarik M."/>
            <person name="Rivas R."/>
            <person name="Garcia-Fraile P."/>
        </authorList>
    </citation>
    <scope>NUCLEOTIDE SEQUENCE [LARGE SCALE GENOMIC DNA]</scope>
    <source>
        <strain evidence="1 2">CA3A</strain>
    </source>
</reference>
<gene>
    <name evidence="1" type="ORF">HAQ05_06310</name>
</gene>
<organism evidence="1 2">
    <name type="scientific">Pseudomonas typographi</name>
    <dbReference type="NCBI Taxonomy" id="2715964"/>
    <lineage>
        <taxon>Bacteria</taxon>
        <taxon>Pseudomonadati</taxon>
        <taxon>Pseudomonadota</taxon>
        <taxon>Gammaproteobacteria</taxon>
        <taxon>Pseudomonadales</taxon>
        <taxon>Pseudomonadaceae</taxon>
        <taxon>Pseudomonas</taxon>
    </lineage>
</organism>
<sequence>MSDEGIAHRLNARYTDLQEGCANEMPAYTCTGVFVRAISAGSLEYFWRPSQTAQALGAERYAFLRADLGIQHLQYPQGFILSGQDNGQAPVQVLCNYPLSLDLTPSRASHGCGLLDGTVPGAEQVSSCASEGVADAPSFMARYRQEQQDPRRQCSLNPRDGNGLAIEKGVRQLLQAGVAAQPNAWLVRNNTDSDVPVAPIQALYFDVAFARQGALTAAQRAQNSYFLATGNWLPILRMDVSQPATQRFDFELADQLYNGYAIASELNARYSDTRAECPDGTPGYNCNGIFLRGVQPTSAEHA</sequence>
<dbReference type="RefSeq" id="WP_190418543.1">
    <property type="nucleotide sequence ID" value="NZ_JAAOCA010000006.1"/>
</dbReference>
<comment type="caution">
    <text evidence="1">The sequence shown here is derived from an EMBL/GenBank/DDBJ whole genome shotgun (WGS) entry which is preliminary data.</text>
</comment>
<protein>
    <submittedName>
        <fullName evidence="1">Uncharacterized protein</fullName>
    </submittedName>
</protein>
<keyword evidence="2" id="KW-1185">Reference proteome</keyword>
<dbReference type="Proteomes" id="UP000805841">
    <property type="component" value="Unassembled WGS sequence"/>
</dbReference>
<proteinExistence type="predicted"/>
<evidence type="ECO:0000313" key="1">
    <source>
        <dbReference type="EMBL" id="MBD1598318.1"/>
    </source>
</evidence>
<name>A0ABR7YYN8_9PSED</name>
<dbReference type="EMBL" id="JAAOCA010000006">
    <property type="protein sequence ID" value="MBD1598318.1"/>
    <property type="molecule type" value="Genomic_DNA"/>
</dbReference>
<accession>A0ABR7YYN8</accession>